<dbReference type="SUPFAM" id="SSF54001">
    <property type="entry name" value="Cysteine proteinases"/>
    <property type="match status" value="1"/>
</dbReference>
<dbReference type="PATRIC" id="fig|46429.4.peg.4361"/>
<name>A0A081R850_SPHCR</name>
<gene>
    <name evidence="1" type="ORF">BV95_04375</name>
</gene>
<evidence type="ECO:0000313" key="1">
    <source>
        <dbReference type="EMBL" id="KEQ51373.1"/>
    </source>
</evidence>
<dbReference type="AlphaFoldDB" id="A0A081R850"/>
<dbReference type="InterPro" id="IPR038765">
    <property type="entry name" value="Papain-like_cys_pep_sf"/>
</dbReference>
<dbReference type="EMBL" id="JFHR01000091">
    <property type="protein sequence ID" value="KEQ51373.1"/>
    <property type="molecule type" value="Genomic_DNA"/>
</dbReference>
<dbReference type="eggNOG" id="COG1305">
    <property type="taxonomic scope" value="Bacteria"/>
</dbReference>
<reference evidence="1 2" key="1">
    <citation type="submission" date="2014-02" db="EMBL/GenBank/DDBJ databases">
        <title>Whole genome sequence of Sphingobium chlorophenolicum NBRC 16172.</title>
        <authorList>
            <person name="Gan H.M."/>
            <person name="Gan H.Y."/>
            <person name="Chew T.H."/>
            <person name="Savka M.A."/>
        </authorList>
    </citation>
    <scope>NUCLEOTIDE SEQUENCE [LARGE SCALE GENOMIC DNA]</scope>
    <source>
        <strain evidence="1 2">NBRC 16172</strain>
    </source>
</reference>
<dbReference type="Proteomes" id="UP000028411">
    <property type="component" value="Unassembled WGS sequence"/>
</dbReference>
<organism evidence="1 2">
    <name type="scientific">Sphingobium chlorophenolicum</name>
    <dbReference type="NCBI Taxonomy" id="46429"/>
    <lineage>
        <taxon>Bacteria</taxon>
        <taxon>Pseudomonadati</taxon>
        <taxon>Pseudomonadota</taxon>
        <taxon>Alphaproteobacteria</taxon>
        <taxon>Sphingomonadales</taxon>
        <taxon>Sphingomonadaceae</taxon>
        <taxon>Sphingobium</taxon>
    </lineage>
</organism>
<comment type="caution">
    <text evidence="1">The sequence shown here is derived from an EMBL/GenBank/DDBJ whole genome shotgun (WGS) entry which is preliminary data.</text>
</comment>
<accession>A0A081R850</accession>
<proteinExistence type="predicted"/>
<dbReference type="Gene3D" id="3.10.620.30">
    <property type="match status" value="1"/>
</dbReference>
<evidence type="ECO:0000313" key="2">
    <source>
        <dbReference type="Proteomes" id="UP000028411"/>
    </source>
</evidence>
<protein>
    <submittedName>
        <fullName evidence="1">Transglutaminase domain protein</fullName>
    </submittedName>
</protein>
<sequence length="70" mass="7404">MPGAGWITFDPTNRSVGGVNLVPVAAGRDIRQVRPVSGSYAGPADMLDHMTVEVDLRGQAHKSADCVAVW</sequence>